<dbReference type="PANTHER" id="PTHR33332">
    <property type="entry name" value="REVERSE TRANSCRIPTASE DOMAIN-CONTAINING PROTEIN"/>
    <property type="match status" value="1"/>
</dbReference>
<dbReference type="PROSITE" id="PS50878">
    <property type="entry name" value="RT_POL"/>
    <property type="match status" value="1"/>
</dbReference>
<dbReference type="EMBL" id="BAAFJT010000005">
    <property type="protein sequence ID" value="GAB0191047.1"/>
    <property type="molecule type" value="Genomic_DNA"/>
</dbReference>
<dbReference type="AlphaFoldDB" id="A0ABC9X2B6"/>
<comment type="caution">
    <text evidence="2">The sequence shown here is derived from an EMBL/GenBank/DDBJ whole genome shotgun (WGS) entry which is preliminary data.</text>
</comment>
<keyword evidence="3" id="KW-1185">Reference proteome</keyword>
<sequence length="1121" mass="128882">MVSVSFLDLCKTFTRKDLRIKRIPATPANKSALSGAQLKCLYANARSMGNKQGELETCVHLKGYDIIGITETWWDSSYDWSVGMEGYRLFRKDRQGRRGGGVALYVNDQLECMELHLGMDEEPTECLWVRIKGRAGAGDIIVGVCYRPPDQGDRADEALYRQIGAASCSQALVFMGDFNHPDICWRDNTAERKQSRKFLECVDDNFLLQVIEEPTRRGAMLDLILTNKEGLVGDAKLKDSLGCSDHEMVEFRILRAARRALSKLTTLDFRRADFGLFRDLLGRIPWDKALEGRGAQDSWLIFKGHLLQAQQRCIPTKRKSSKTTKRPPWMNKELLGKVKQKKEAYRGWKQGQPPHYQNLATQTQHTWEEYRETVRAAREQVRKAKALIEISLARDVKDNKKSFYRYVSDKRRTRENVGPLRNETDDLVTQDMEKAEVLNNFFASVFTGKCLSHTAQVTEGRDWENAEPPTVGEDQVREYLRNLKVHKSMGPDELHLWVLRELADEVARPLSIIFEKSWQSSEVPADWKRGNITPIFKKGKKEDPGNYRPVSLTSMPGKIMEQTLLETMLRHMENKEVIGDSQHGFTRGKSCLANLVAFYDGVTASVDKGRATDIIYLDLCKAFDTVPRDILVSKLERHGFNGWTTRWIRNWLHGRTQRVVINSSMSKWRMVTSGVPQGSVLGPALFNNFVGDMDSGIECTLSKFADDTKLCGVVNMLEGRDAIQRDLDRLERWACANRMEFNKAKCKVLHMGWGNPKHDYRLGKEWIESSPEEKDLGVLIDEKLNMSRQCVLAAQKANCVLGCTKRSVTSRSREVILPLYSALVRPHLEFCIQLWGPQYRRDIELLERVQRKATKLIRGLEHLSYEDRLRELGLFSLEKRRLRGDLIAAYQFLKGAYRKNVVTSTETLDGRCSPCGNLYLLLSLNVRTELSMSQQCALMAKKASGILGCIKKTVASRSREVILPLYSALVRPLLEFCVQFWAPQVKKDRELLERVQQKATRMMRGLEHLSYEERLRALGLFSLEKRRLRGDLINTYKYLKGGCQEERARLFSVVPSDKTRGNRHALEHRQFHLNIRKNFFTLRVTEHWDRLPREVVESPSLEIFKTRLDTILCNLLWVILL</sequence>
<dbReference type="Proteomes" id="UP001623348">
    <property type="component" value="Unassembled WGS sequence"/>
</dbReference>
<dbReference type="SUPFAM" id="SSF56672">
    <property type="entry name" value="DNA/RNA polymerases"/>
    <property type="match status" value="1"/>
</dbReference>
<name>A0ABC9X2B6_GRUJA</name>
<feature type="domain" description="Reverse transcriptase" evidence="1">
    <location>
        <begin position="516"/>
        <end position="780"/>
    </location>
</feature>
<dbReference type="SUPFAM" id="SSF56219">
    <property type="entry name" value="DNase I-like"/>
    <property type="match status" value="1"/>
</dbReference>
<dbReference type="InterPro" id="IPR043502">
    <property type="entry name" value="DNA/RNA_pol_sf"/>
</dbReference>
<evidence type="ECO:0000259" key="1">
    <source>
        <dbReference type="PROSITE" id="PS50878"/>
    </source>
</evidence>
<accession>A0ABC9X2B6</accession>
<dbReference type="InterPro" id="IPR036691">
    <property type="entry name" value="Endo/exonu/phosph_ase_sf"/>
</dbReference>
<reference evidence="2 3" key="1">
    <citation type="submission" date="2024-06" db="EMBL/GenBank/DDBJ databases">
        <title>The draft genome of Grus japonensis, version 3.</title>
        <authorList>
            <person name="Nabeshima K."/>
            <person name="Suzuki S."/>
            <person name="Onuma M."/>
        </authorList>
    </citation>
    <scope>NUCLEOTIDE SEQUENCE [LARGE SCALE GENOMIC DNA]</scope>
    <source>
        <strain evidence="2 3">451A</strain>
    </source>
</reference>
<evidence type="ECO:0000313" key="3">
    <source>
        <dbReference type="Proteomes" id="UP001623348"/>
    </source>
</evidence>
<protein>
    <submittedName>
        <fullName evidence="2">Mitochondrial enolase superfamily member 1</fullName>
    </submittedName>
</protein>
<dbReference type="CDD" id="cd01650">
    <property type="entry name" value="RT_nLTR_like"/>
    <property type="match status" value="1"/>
</dbReference>
<organism evidence="2 3">
    <name type="scientific">Grus japonensis</name>
    <name type="common">Japanese crane</name>
    <name type="synonym">Red-crowned crane</name>
    <dbReference type="NCBI Taxonomy" id="30415"/>
    <lineage>
        <taxon>Eukaryota</taxon>
        <taxon>Metazoa</taxon>
        <taxon>Chordata</taxon>
        <taxon>Craniata</taxon>
        <taxon>Vertebrata</taxon>
        <taxon>Euteleostomi</taxon>
        <taxon>Archelosauria</taxon>
        <taxon>Archosauria</taxon>
        <taxon>Dinosauria</taxon>
        <taxon>Saurischia</taxon>
        <taxon>Theropoda</taxon>
        <taxon>Coelurosauria</taxon>
        <taxon>Aves</taxon>
        <taxon>Neognathae</taxon>
        <taxon>Neoaves</taxon>
        <taxon>Gruiformes</taxon>
        <taxon>Gruidae</taxon>
        <taxon>Grus</taxon>
    </lineage>
</organism>
<proteinExistence type="predicted"/>
<dbReference type="InterPro" id="IPR005135">
    <property type="entry name" value="Endo/exonuclease/phosphatase"/>
</dbReference>
<evidence type="ECO:0000313" key="2">
    <source>
        <dbReference type="EMBL" id="GAB0191047.1"/>
    </source>
</evidence>
<dbReference type="Pfam" id="PF00078">
    <property type="entry name" value="RVT_1"/>
    <property type="match status" value="1"/>
</dbReference>
<dbReference type="InterPro" id="IPR000477">
    <property type="entry name" value="RT_dom"/>
</dbReference>
<gene>
    <name evidence="2" type="ORF">GRJ2_001570000</name>
</gene>
<dbReference type="Pfam" id="PF03372">
    <property type="entry name" value="Exo_endo_phos"/>
    <property type="match status" value="1"/>
</dbReference>
<dbReference type="Gene3D" id="3.60.10.10">
    <property type="entry name" value="Endonuclease/exonuclease/phosphatase"/>
    <property type="match status" value="1"/>
</dbReference>